<accession>A0A2S0UJ05</accession>
<proteinExistence type="predicted"/>
<dbReference type="KEGG" id="geh:HYN69_04195"/>
<name>A0A2S0UJ05_9RHOB</name>
<reference evidence="1 2" key="1">
    <citation type="submission" date="2018-04" db="EMBL/GenBank/DDBJ databases">
        <title>Genome sequencing of Gemmobacter.</title>
        <authorList>
            <person name="Yi H."/>
            <person name="Baek M.-G."/>
        </authorList>
    </citation>
    <scope>NUCLEOTIDE SEQUENCE [LARGE SCALE GENOMIC DNA]</scope>
    <source>
        <strain evidence="1 2">HYN0069</strain>
    </source>
</reference>
<dbReference type="EMBL" id="CP028918">
    <property type="protein sequence ID" value="AWB47817.1"/>
    <property type="molecule type" value="Genomic_DNA"/>
</dbReference>
<keyword evidence="2" id="KW-1185">Reference proteome</keyword>
<protein>
    <submittedName>
        <fullName evidence="1">Uncharacterized protein</fullName>
    </submittedName>
</protein>
<dbReference type="Proteomes" id="UP000244496">
    <property type="component" value="Chromosome"/>
</dbReference>
<evidence type="ECO:0000313" key="2">
    <source>
        <dbReference type="Proteomes" id="UP000244496"/>
    </source>
</evidence>
<dbReference type="RefSeq" id="WP_108434642.1">
    <property type="nucleotide sequence ID" value="NZ_CP028918.1"/>
</dbReference>
<evidence type="ECO:0000313" key="1">
    <source>
        <dbReference type="EMBL" id="AWB47817.1"/>
    </source>
</evidence>
<organism evidence="1 2">
    <name type="scientific">Paragemmobacter aquarius</name>
    <dbReference type="NCBI Taxonomy" id="2169400"/>
    <lineage>
        <taxon>Bacteria</taxon>
        <taxon>Pseudomonadati</taxon>
        <taxon>Pseudomonadota</taxon>
        <taxon>Alphaproteobacteria</taxon>
        <taxon>Rhodobacterales</taxon>
        <taxon>Paracoccaceae</taxon>
        <taxon>Paragemmobacter</taxon>
    </lineage>
</organism>
<dbReference type="AlphaFoldDB" id="A0A2S0UJ05"/>
<gene>
    <name evidence="1" type="ORF">HYN69_04195</name>
</gene>
<sequence>MPVDTLHSLRIAYAATPEVAPSAALAAALRTLSSRGIAQLNDELAELGVSVDQTSGKVTIPRSRRAPQAR</sequence>